<protein>
    <submittedName>
        <fullName evidence="1">Uncharacterized protein</fullName>
    </submittedName>
</protein>
<organism evidence="1 2">
    <name type="scientific">Brachionus plicatilis</name>
    <name type="common">Marine rotifer</name>
    <name type="synonym">Brachionus muelleri</name>
    <dbReference type="NCBI Taxonomy" id="10195"/>
    <lineage>
        <taxon>Eukaryota</taxon>
        <taxon>Metazoa</taxon>
        <taxon>Spiralia</taxon>
        <taxon>Gnathifera</taxon>
        <taxon>Rotifera</taxon>
        <taxon>Eurotatoria</taxon>
        <taxon>Monogononta</taxon>
        <taxon>Pseudotrocha</taxon>
        <taxon>Ploima</taxon>
        <taxon>Brachionidae</taxon>
        <taxon>Brachionus</taxon>
    </lineage>
</organism>
<reference evidence="1 2" key="1">
    <citation type="journal article" date="2018" name="Sci. Rep.">
        <title>Genomic signatures of local adaptation to the degree of environmental predictability in rotifers.</title>
        <authorList>
            <person name="Franch-Gras L."/>
            <person name="Hahn C."/>
            <person name="Garcia-Roger E.M."/>
            <person name="Carmona M.J."/>
            <person name="Serra M."/>
            <person name="Gomez A."/>
        </authorList>
    </citation>
    <scope>NUCLEOTIDE SEQUENCE [LARGE SCALE GENOMIC DNA]</scope>
    <source>
        <strain evidence="1">HYR1</strain>
    </source>
</reference>
<keyword evidence="2" id="KW-1185">Reference proteome</keyword>
<dbReference type="AlphaFoldDB" id="A0A3M7T6Y5"/>
<evidence type="ECO:0000313" key="1">
    <source>
        <dbReference type="EMBL" id="RNA43823.1"/>
    </source>
</evidence>
<gene>
    <name evidence="1" type="ORF">BpHYR1_020675</name>
</gene>
<dbReference type="Proteomes" id="UP000276133">
    <property type="component" value="Unassembled WGS sequence"/>
</dbReference>
<comment type="caution">
    <text evidence="1">The sequence shown here is derived from an EMBL/GenBank/DDBJ whole genome shotgun (WGS) entry which is preliminary data.</text>
</comment>
<accession>A0A3M7T6Y5</accession>
<proteinExistence type="predicted"/>
<evidence type="ECO:0000313" key="2">
    <source>
        <dbReference type="Proteomes" id="UP000276133"/>
    </source>
</evidence>
<dbReference type="EMBL" id="REGN01000174">
    <property type="protein sequence ID" value="RNA43823.1"/>
    <property type="molecule type" value="Genomic_DNA"/>
</dbReference>
<name>A0A3M7T6Y5_BRAPC</name>
<sequence>MDNQLPSLKFCIKFRLKFQKKTKYFIIIYFLDHVRFETGLCVSFLQHDKSSPFFSFVQTTPIFFCLIKILVQVYPIDCTFNRINDIILINISINFIKFIQKFIINFGKIVKLTPSALRDLHSKVSN</sequence>